<organism evidence="2 3">
    <name type="scientific">Gordonia hongkongensis</name>
    <dbReference type="NCBI Taxonomy" id="1701090"/>
    <lineage>
        <taxon>Bacteria</taxon>
        <taxon>Bacillati</taxon>
        <taxon>Actinomycetota</taxon>
        <taxon>Actinomycetes</taxon>
        <taxon>Mycobacteriales</taxon>
        <taxon>Gordoniaceae</taxon>
        <taxon>Gordonia</taxon>
    </lineage>
</organism>
<keyword evidence="2" id="KW-0449">Lipoprotein</keyword>
<evidence type="ECO:0000313" key="2">
    <source>
        <dbReference type="EMBL" id="WFP25292.1"/>
    </source>
</evidence>
<evidence type="ECO:0000313" key="3">
    <source>
        <dbReference type="Proteomes" id="UP001213504"/>
    </source>
</evidence>
<dbReference type="RefSeq" id="WP_159369887.1">
    <property type="nucleotide sequence ID" value="NZ_CP121270.1"/>
</dbReference>
<keyword evidence="1" id="KW-0732">Signal</keyword>
<dbReference type="AlphaFoldDB" id="A0AAX3T7U6"/>
<name>A0AAX3T7U6_9ACTN</name>
<dbReference type="InterPro" id="IPR019674">
    <property type="entry name" value="Lipoprotein_LpqN/LpqT-like"/>
</dbReference>
<evidence type="ECO:0000256" key="1">
    <source>
        <dbReference type="ARBA" id="ARBA00022729"/>
    </source>
</evidence>
<reference evidence="2" key="1">
    <citation type="submission" date="2023-04" db="EMBL/GenBank/DDBJ databases">
        <title>Complete genome sequence of a phthalic acid esters degrading bacterial strain.</title>
        <authorList>
            <person name="Weng L."/>
            <person name="Jia Y."/>
            <person name="Ren L."/>
        </authorList>
    </citation>
    <scope>NUCLEOTIDE SEQUENCE</scope>
    <source>
        <strain evidence="2">RL-LY01</strain>
    </source>
</reference>
<protein>
    <submittedName>
        <fullName evidence="2">LpqN/LpqT family lipoprotein</fullName>
    </submittedName>
</protein>
<sequence length="147" mass="16241">MDVDHAAYQRDPAAARCGLLDRYVATAHADRDGRDTISIALTRFIVDSSVDVNDLLDHAFVESRSLPGWIEERADRYPISDRTEGGTIHAGHWVGPEGRSRYLVNKNVLYQRANVVYLLQSSATTASANPTVQAHVQDIVVSAHLED</sequence>
<dbReference type="Pfam" id="PF10738">
    <property type="entry name" value="Lpp-LpqN"/>
    <property type="match status" value="1"/>
</dbReference>
<proteinExistence type="predicted"/>
<dbReference type="EMBL" id="CP121270">
    <property type="protein sequence ID" value="WFP25292.1"/>
    <property type="molecule type" value="Genomic_DNA"/>
</dbReference>
<dbReference type="Gene3D" id="3.40.1000.10">
    <property type="entry name" value="Mog1/PsbP, alpha/beta/alpha sandwich"/>
    <property type="match status" value="1"/>
</dbReference>
<dbReference type="Proteomes" id="UP001213504">
    <property type="component" value="Chromosome"/>
</dbReference>
<accession>A0AAX3T7U6</accession>
<gene>
    <name evidence="2" type="ORF">P9A14_01810</name>
</gene>